<keyword evidence="1" id="KW-1133">Transmembrane helix</keyword>
<organism evidence="2 3">
    <name type="scientific">Edaphochlamys debaryana</name>
    <dbReference type="NCBI Taxonomy" id="47281"/>
    <lineage>
        <taxon>Eukaryota</taxon>
        <taxon>Viridiplantae</taxon>
        <taxon>Chlorophyta</taxon>
        <taxon>core chlorophytes</taxon>
        <taxon>Chlorophyceae</taxon>
        <taxon>CS clade</taxon>
        <taxon>Chlamydomonadales</taxon>
        <taxon>Chlamydomonadales incertae sedis</taxon>
        <taxon>Edaphochlamys</taxon>
    </lineage>
</organism>
<dbReference type="Proteomes" id="UP000612055">
    <property type="component" value="Unassembled WGS sequence"/>
</dbReference>
<dbReference type="AlphaFoldDB" id="A0A835Y8J9"/>
<dbReference type="OrthoDB" id="1914839at2759"/>
<proteinExistence type="predicted"/>
<comment type="caution">
    <text evidence="2">The sequence shown here is derived from an EMBL/GenBank/DDBJ whole genome shotgun (WGS) entry which is preliminary data.</text>
</comment>
<gene>
    <name evidence="2" type="ORF">HYH03_004260</name>
</gene>
<dbReference type="Gene3D" id="1.25.40.10">
    <property type="entry name" value="Tetratricopeptide repeat domain"/>
    <property type="match status" value="1"/>
</dbReference>
<dbReference type="SUPFAM" id="SSF48452">
    <property type="entry name" value="TPR-like"/>
    <property type="match status" value="1"/>
</dbReference>
<keyword evidence="1" id="KW-0472">Membrane</keyword>
<keyword evidence="3" id="KW-1185">Reference proteome</keyword>
<protein>
    <submittedName>
        <fullName evidence="2">Uncharacterized protein</fullName>
    </submittedName>
</protein>
<reference evidence="2" key="1">
    <citation type="journal article" date="2020" name="bioRxiv">
        <title>Comparative genomics of Chlamydomonas.</title>
        <authorList>
            <person name="Craig R.J."/>
            <person name="Hasan A.R."/>
            <person name="Ness R.W."/>
            <person name="Keightley P.D."/>
        </authorList>
    </citation>
    <scope>NUCLEOTIDE SEQUENCE</scope>
    <source>
        <strain evidence="2">CCAP 11/70</strain>
    </source>
</reference>
<dbReference type="EMBL" id="JAEHOE010000012">
    <property type="protein sequence ID" value="KAG2498001.1"/>
    <property type="molecule type" value="Genomic_DNA"/>
</dbReference>
<evidence type="ECO:0000313" key="3">
    <source>
        <dbReference type="Proteomes" id="UP000612055"/>
    </source>
</evidence>
<sequence length="452" mass="50186">MLPLANPNAVVQARRPSLRACRPAFTASRVAPRLPGPLLVTRAAKSTPSKSLYEPSSAKDAIETATRVFKEQNDVVEATRLYRLSLTMKPNDDEACAALYNLGCALTKQKQYGEAAECIVKAINEYRLKLSVALKDDDLKQLRERREWLEALTQVKGGLSREVKVDLRTEAKAPFRLPRMILFGGLLLSAGVGLLIISTRLIKSLQGGPGAPELTESLTNFGINSAAVAVLSFLLYRDISSKQQAVKITTREELLGRLQIDLGNDRVLPLLKFRGQVRPVVVAGSRAFVEKAIKEAEGNYLNLRDRAVSVIPVIFEGKGGAEVDPEDKLRALRKEFAKEGKGFSDEAKKEKEKQAEVKASRVKVMGGLVDADKKWRLEPYDLEEWKAWLLEQKEFAALPAKEPNCYLQVQLDGTVRSSGVGMPPWRRMVEDLPLREDIRTRLMDGVGPVELE</sequence>
<evidence type="ECO:0000313" key="2">
    <source>
        <dbReference type="EMBL" id="KAG2498001.1"/>
    </source>
</evidence>
<evidence type="ECO:0000256" key="1">
    <source>
        <dbReference type="SAM" id="Phobius"/>
    </source>
</evidence>
<dbReference type="PANTHER" id="PTHR35498:SF4">
    <property type="entry name" value="PROTEIN LOW PSII ACCUMULATION 1, CHLOROPLASTIC"/>
    <property type="match status" value="1"/>
</dbReference>
<feature type="transmembrane region" description="Helical" evidence="1">
    <location>
        <begin position="180"/>
        <end position="198"/>
    </location>
</feature>
<dbReference type="InterPro" id="IPR021883">
    <property type="entry name" value="LPA1-like"/>
</dbReference>
<dbReference type="InterPro" id="IPR011990">
    <property type="entry name" value="TPR-like_helical_dom_sf"/>
</dbReference>
<dbReference type="PANTHER" id="PTHR35498">
    <property type="entry name" value="PROTEIN LOW PSII ACCUMULATION 1, CHLOROPLASTIC"/>
    <property type="match status" value="1"/>
</dbReference>
<keyword evidence="1" id="KW-0812">Transmembrane</keyword>
<accession>A0A835Y8J9</accession>
<dbReference type="Pfam" id="PF11998">
    <property type="entry name" value="DUF3493"/>
    <property type="match status" value="1"/>
</dbReference>
<feature type="transmembrane region" description="Helical" evidence="1">
    <location>
        <begin position="218"/>
        <end position="236"/>
    </location>
</feature>
<name>A0A835Y8J9_9CHLO</name>